<feature type="active site" evidence="5 6">
    <location>
        <position position="482"/>
    </location>
</feature>
<dbReference type="InterPro" id="IPR036213">
    <property type="entry name" value="Calpain_III_sf"/>
</dbReference>
<dbReference type="Gene3D" id="2.60.120.380">
    <property type="match status" value="2"/>
</dbReference>
<reference evidence="9" key="1">
    <citation type="submission" date="2013-05" db="EMBL/GenBank/DDBJ databases">
        <authorList>
            <person name="Yim A.K.Y."/>
            <person name="Chan T.F."/>
            <person name="Ji K.M."/>
            <person name="Liu X.Y."/>
            <person name="Zhou J.W."/>
            <person name="Li R.Q."/>
            <person name="Yang K.Y."/>
            <person name="Li J."/>
            <person name="Li M."/>
            <person name="Law P.T.W."/>
            <person name="Wu Y.L."/>
            <person name="Cai Z.L."/>
            <person name="Qin H."/>
            <person name="Bao Y."/>
            <person name="Leung R.K.K."/>
            <person name="Ng P.K.S."/>
            <person name="Zou J."/>
            <person name="Zhong X.J."/>
            <person name="Ran P.X."/>
            <person name="Zhong N.S."/>
            <person name="Liu Z.G."/>
            <person name="Tsui S.K.W."/>
        </authorList>
    </citation>
    <scope>NUCLEOTIDE SEQUENCE</scope>
    <source>
        <strain evidence="9">Derf</strain>
        <tissue evidence="9">Whole organism</tissue>
    </source>
</reference>
<evidence type="ECO:0000256" key="5">
    <source>
        <dbReference type="PIRSR" id="PIRSR622684-1"/>
    </source>
</evidence>
<dbReference type="InterPro" id="IPR022683">
    <property type="entry name" value="Calpain_III"/>
</dbReference>
<dbReference type="Pfam" id="PF00648">
    <property type="entry name" value="Peptidase_C2"/>
    <property type="match status" value="1"/>
</dbReference>
<evidence type="ECO:0000256" key="2">
    <source>
        <dbReference type="ARBA" id="ARBA00022670"/>
    </source>
</evidence>
<dbReference type="Pfam" id="PF04212">
    <property type="entry name" value="MIT"/>
    <property type="match status" value="1"/>
</dbReference>
<dbReference type="InterPro" id="IPR036181">
    <property type="entry name" value="MIT_dom_sf"/>
</dbReference>
<feature type="active site" evidence="5 6">
    <location>
        <position position="462"/>
    </location>
</feature>
<dbReference type="GO" id="GO:0006508">
    <property type="term" value="P:proteolysis"/>
    <property type="evidence" value="ECO:0007669"/>
    <property type="project" value="UniProtKB-KW"/>
</dbReference>
<organism evidence="9 10">
    <name type="scientific">Dermatophagoides farinae</name>
    <name type="common">American house dust mite</name>
    <dbReference type="NCBI Taxonomy" id="6954"/>
    <lineage>
        <taxon>Eukaryota</taxon>
        <taxon>Metazoa</taxon>
        <taxon>Ecdysozoa</taxon>
        <taxon>Arthropoda</taxon>
        <taxon>Chelicerata</taxon>
        <taxon>Arachnida</taxon>
        <taxon>Acari</taxon>
        <taxon>Acariformes</taxon>
        <taxon>Sarcoptiformes</taxon>
        <taxon>Astigmata</taxon>
        <taxon>Psoroptidia</taxon>
        <taxon>Analgoidea</taxon>
        <taxon>Pyroglyphidae</taxon>
        <taxon>Dermatophagoidinae</taxon>
        <taxon>Dermatophagoides</taxon>
    </lineage>
</organism>
<dbReference type="SUPFAM" id="SSF54001">
    <property type="entry name" value="Cysteine proteinases"/>
    <property type="match status" value="1"/>
</dbReference>
<sequence>MSSSSFSDNGQVILNEAQVLATLAVSYDKQKDLEAAIYFYNEAAKILKKYVNLENVDANEEIEKKISDYEKRYDLLREKQNQILDNELKNLTIKDESDCSVQRLEFLLKEALNEDEEGDTDEALPLYLMAVETGLKAKKEIQDPRLSERLTLIITQALERAEAIKGINIKKKEFVGLEKKLDKSLSIDEESMVSISKSGHIVSGHDSYTKQEIKVLRKSSNINGIDYVPFLAQLDLKERFSTLSQFEDPNGLLKLSSKQKANFVGFRRLSEIAENPVIFSNSKHIDCFAIKQTIVTDCSFIASLTVAALYERRFGKKLISCIIFPQNRHGEPVYNPCGKYMIILHINGILRKVIIDDRLPMGHYGQLMCSYSQNKNEFWISLLEKAYMKVMGGYDFPGSNSNIDLHALTGWIPERMSLSECNKENFFSLISRRYNAGEALVTFATGDISDFESERTGLVSTHAYAMLDVKSVNDQRLFLLKNPWSHVRWKGKFSERDLGSWTTEMKRVLNYDPSSAKNFDNGVFWIDIDSLFKFFDVCYLSWNPALFKYVYCTHDIWNAGVGPAKDLYYMGDNPQYSLKIKNADSSTWIVLTRHIMDRDDFANNKEYIALLVYKNNGEKVILPFEPKPYIDGARINSPHYLCKIIVGKDNSELRYTLVISQYEKSSTILYSLRAYSTSPFSLKKIPNIYLYKEKEKNGKWTPETAGGCPNNPATYHNNPVYQFLLDGSSRDDDNEVMIELRGPKAYAVGLEVVTVSVMNPNSPNYFQRKHTGSFRSGCTYLRLKSIPTGTYQIIPSTFLPGQVGPFFLYVHSTHRVKLTKINMDSEMDNYEGEDPTEVYQKCVELMGSKDFIMEDSVMPTLKRFFHVKGTKDEAIHLLSTNYDAVAQIANLLAEWLLMTDLTLAEVQSTVEDNLKNMIIKHFDQKKADSIFLDESKGNPDWLTALIQHQPWRKLIFQLADKYPDCLMLTFTVKLISDAGFQSEITSISTASQQLEVFTRILKTSVTNFLEKGEEMLDSEKVLNEFAKLVSHGEHTYLYSQVLLHYLSLEQKGGSNVKRLFQEISRFAQKNGHNATPIMLSLMGISSHPRLSQALSAMLAKDALNPADITMLYKCYQETSPPPVEFLRIPQFLDLLLDALFKPGSKLHSDQRPKYVYLLAYASSVHETYRKHNNAYNNVQFRKSINRDELKPTIQAIEKVSSLCVERKGSSEILPELKTLYQMIEKYQVVAYGIVYWVKHVVSEPSYFKLNTEQTPLHLALLDEVTACHNTLHKITLNLYIDIFEKQYDELEVLAQLELKKMILDRMIHLISKGCVVPVLKYIKQCWQKGDTDISLFRYFIIEVLSMITAPYSIEFIDLFFPLVECEEVTGNMRSEVETTLVNEFIETCKNLKNEHRDHSED</sequence>
<feature type="active site" evidence="5 6">
    <location>
        <position position="298"/>
    </location>
</feature>
<keyword evidence="3 6" id="KW-0378">Hydrolase</keyword>
<gene>
    <name evidence="9" type="primary">CAPN7_1</name>
    <name evidence="9" type="ORF">DERF_002786</name>
</gene>
<reference evidence="9" key="2">
    <citation type="journal article" date="2022" name="Res Sq">
        <title>Comparative Genomics Reveals Insights into the Divergent Evolution of Astigmatic Mites and Household Pest Adaptations.</title>
        <authorList>
            <person name="Xiong Q."/>
            <person name="Wan A.T.-Y."/>
            <person name="Liu X.-Y."/>
            <person name="Fung C.S.-H."/>
            <person name="Xiao X."/>
            <person name="Malainual N."/>
            <person name="Hou J."/>
            <person name="Wang L."/>
            <person name="Wang M."/>
            <person name="Yang K."/>
            <person name="Cui Y."/>
            <person name="Leung E."/>
            <person name="Nong W."/>
            <person name="Shin S.-K."/>
            <person name="Au S."/>
            <person name="Jeong K.Y."/>
            <person name="Chew F.T."/>
            <person name="Hui J."/>
            <person name="Leung T.F."/>
            <person name="Tungtrongchitr A."/>
            <person name="Zhong N."/>
            <person name="Liu Z."/>
            <person name="Tsui S."/>
        </authorList>
    </citation>
    <scope>NUCLEOTIDE SEQUENCE</scope>
    <source>
        <strain evidence="9">Derf</strain>
        <tissue evidence="9">Whole organism</tissue>
    </source>
</reference>
<protein>
    <submittedName>
        <fullName evidence="9">Calpain 7</fullName>
    </submittedName>
</protein>
<dbReference type="InterPro" id="IPR022682">
    <property type="entry name" value="Calpain_domain_III"/>
</dbReference>
<dbReference type="GO" id="GO:0004198">
    <property type="term" value="F:calcium-dependent cysteine-type endopeptidase activity"/>
    <property type="evidence" value="ECO:0007669"/>
    <property type="project" value="InterPro"/>
</dbReference>
<dbReference type="Gene3D" id="3.90.70.10">
    <property type="entry name" value="Cysteine proteinases"/>
    <property type="match status" value="1"/>
</dbReference>
<dbReference type="CDD" id="cd00044">
    <property type="entry name" value="CysPc"/>
    <property type="match status" value="1"/>
</dbReference>
<dbReference type="Proteomes" id="UP000790347">
    <property type="component" value="Unassembled WGS sequence"/>
</dbReference>
<evidence type="ECO:0000256" key="3">
    <source>
        <dbReference type="ARBA" id="ARBA00022801"/>
    </source>
</evidence>
<dbReference type="PANTHER" id="PTHR46143:SF1">
    <property type="entry name" value="CALPAIN-7"/>
    <property type="match status" value="1"/>
</dbReference>
<dbReference type="InterPro" id="IPR006942">
    <property type="entry name" value="TH1"/>
</dbReference>
<dbReference type="PRINTS" id="PR00704">
    <property type="entry name" value="CALPAIN"/>
</dbReference>
<evidence type="ECO:0000256" key="6">
    <source>
        <dbReference type="PROSITE-ProRule" id="PRU00239"/>
    </source>
</evidence>
<evidence type="ECO:0000256" key="4">
    <source>
        <dbReference type="ARBA" id="ARBA00022807"/>
    </source>
</evidence>
<dbReference type="InterPro" id="IPR051297">
    <property type="entry name" value="PalB/RIM13"/>
</dbReference>
<dbReference type="InterPro" id="IPR038765">
    <property type="entry name" value="Papain-like_cys_pep_sf"/>
</dbReference>
<dbReference type="Gene3D" id="1.20.58.80">
    <property type="entry name" value="Phosphotransferase system, lactose/cellobiose-type IIA subunit"/>
    <property type="match status" value="2"/>
</dbReference>
<keyword evidence="4 6" id="KW-0788">Thiol protease</keyword>
<comment type="similarity">
    <text evidence="1">Belongs to the peptidase C2 family.</text>
</comment>
<dbReference type="InterPro" id="IPR001300">
    <property type="entry name" value="Peptidase_C2_calpain_cat"/>
</dbReference>
<dbReference type="SMART" id="SM00720">
    <property type="entry name" value="calpain_III"/>
    <property type="match status" value="1"/>
</dbReference>
<evidence type="ECO:0000256" key="7">
    <source>
        <dbReference type="SAM" id="Coils"/>
    </source>
</evidence>
<dbReference type="EMBL" id="ASGP02000001">
    <property type="protein sequence ID" value="KAH9528878.1"/>
    <property type="molecule type" value="Genomic_DNA"/>
</dbReference>
<feature type="coiled-coil region" evidence="7">
    <location>
        <begin position="59"/>
        <end position="86"/>
    </location>
</feature>
<dbReference type="Pfam" id="PF04858">
    <property type="entry name" value="TH1"/>
    <property type="match status" value="1"/>
</dbReference>
<dbReference type="PROSITE" id="PS50203">
    <property type="entry name" value="CALPAIN_CAT"/>
    <property type="match status" value="1"/>
</dbReference>
<name>A0A922LAY4_DERFA</name>
<accession>A0A922LAY4</accession>
<evidence type="ECO:0000259" key="8">
    <source>
        <dbReference type="PROSITE" id="PS50203"/>
    </source>
</evidence>
<feature type="domain" description="Calpain catalytic" evidence="8">
    <location>
        <begin position="245"/>
        <end position="544"/>
    </location>
</feature>
<dbReference type="InterPro" id="IPR007330">
    <property type="entry name" value="MIT_dom"/>
</dbReference>
<dbReference type="GO" id="GO:0045892">
    <property type="term" value="P:negative regulation of DNA-templated transcription"/>
    <property type="evidence" value="ECO:0007669"/>
    <property type="project" value="InterPro"/>
</dbReference>
<keyword evidence="7" id="KW-0175">Coiled coil</keyword>
<evidence type="ECO:0000313" key="10">
    <source>
        <dbReference type="Proteomes" id="UP000790347"/>
    </source>
</evidence>
<dbReference type="GO" id="GO:0005634">
    <property type="term" value="C:nucleus"/>
    <property type="evidence" value="ECO:0007669"/>
    <property type="project" value="InterPro"/>
</dbReference>
<evidence type="ECO:0000256" key="1">
    <source>
        <dbReference type="ARBA" id="ARBA00007623"/>
    </source>
</evidence>
<keyword evidence="2 6" id="KW-0645">Protease</keyword>
<proteinExistence type="inferred from homology"/>
<keyword evidence="10" id="KW-1185">Reference proteome</keyword>
<dbReference type="Pfam" id="PF01067">
    <property type="entry name" value="Calpain_III"/>
    <property type="match status" value="1"/>
</dbReference>
<dbReference type="SUPFAM" id="SSF116846">
    <property type="entry name" value="MIT domain"/>
    <property type="match status" value="2"/>
</dbReference>
<evidence type="ECO:0000313" key="9">
    <source>
        <dbReference type="EMBL" id="KAH9528878.1"/>
    </source>
</evidence>
<dbReference type="SUPFAM" id="SSF49758">
    <property type="entry name" value="Calpain large subunit, middle domain (domain III)"/>
    <property type="match status" value="2"/>
</dbReference>
<dbReference type="SMART" id="SM00230">
    <property type="entry name" value="CysPc"/>
    <property type="match status" value="1"/>
</dbReference>
<dbReference type="InterPro" id="IPR022684">
    <property type="entry name" value="Calpain_cysteine_protease"/>
</dbReference>
<dbReference type="PANTHER" id="PTHR46143">
    <property type="entry name" value="CALPAIN-7"/>
    <property type="match status" value="1"/>
</dbReference>
<comment type="caution">
    <text evidence="9">The sequence shown here is derived from an EMBL/GenBank/DDBJ whole genome shotgun (WGS) entry which is preliminary data.</text>
</comment>